<protein>
    <submittedName>
        <fullName evidence="3">S-layer protein</fullName>
    </submittedName>
</protein>
<dbReference type="OrthoDB" id="2611444at2"/>
<sequence>MKSKRNHSINSKKVVSAVLVSMVALSSGTAAFAAEATSLVSNQSVTSSSIFSDVKSGFFAEKHIYKLAAQGILLGDKGLFRPNDGVTQQEAVTMAIRFMNIQNQMNSGAAVTWPTNFTVGNYFKPYVTLAFQKKLLDTKHVSDDAKAKTTWGEKKANREWIAELLVRAIGKEAEANLSANKATSFADNSKISASKLGYVNAAIEMGLTKGIEGNRFDPLGSVTRAQLATFFSRGEAFMDTQYASATEGIVTALSDKSISLFANGSVRNYSLNNATSYYTSTSDTKIALTDVKLYSKVMVIENSSKAVYVEVTDPKEQLENIETTFERLFPGNSLGVSNNTAFASYTYDSNTLFQDVNGNKIEPKDLTAGSQIIIKRENFTANKSIVMVQVKTGVVNKNETGTLEKVEINSKSVSIKNTLGTTESYKWDDRLIVRYQNEILTPAELQNGSTIKYTVQNNIIQSIEVTQAVERTLRGSIYEVGPNGTTLTYKRDGGSLDVKLLSDKPEIVIKGIDKPVISDLIGDKTAGDQVELTLDSKELVTKIVVLNRQMEQKPASTVVSYDAKTKLLTVLDANKKPFVVTLDDKTNLIYNSNTPTLAGMESLLTSTRKVNLSYISNRALSLEVVYKYDGTVTAVDTVNKKITVQANGEQSITVPYSNPTIEMYGKSNLNISDVKVGSSVSLVLSNNQDSIQKIQLNSVIQFEIVSVDLAANRIIVKSEGVTSQMYLDKTVIIGDSGQSLRISDLQVGNILNVTLSGNTATTVQNIKLLTGQVLAVDTKTASVTVKDYNGSTEVLKANSAVKVVRAGSINTNLSSLAPQDRVEIRKDVDGTTIIKVLSSVNREFWKYESSTREFFVKRQYTSENNRYILSPNVYIHQGDTTLLVQSLKENDNIVVYINNDVIVEVQKP</sequence>
<organism evidence="3 4">
    <name type="scientific">Paenibacillus glacialis</name>
    <dbReference type="NCBI Taxonomy" id="494026"/>
    <lineage>
        <taxon>Bacteria</taxon>
        <taxon>Bacillati</taxon>
        <taxon>Bacillota</taxon>
        <taxon>Bacilli</taxon>
        <taxon>Bacillales</taxon>
        <taxon>Paenibacillaceae</taxon>
        <taxon>Paenibacillus</taxon>
    </lineage>
</organism>
<keyword evidence="1" id="KW-0732">Signal</keyword>
<feature type="signal peptide" evidence="1">
    <location>
        <begin position="1"/>
        <end position="33"/>
    </location>
</feature>
<dbReference type="Pfam" id="PF00395">
    <property type="entry name" value="SLH"/>
    <property type="match status" value="2"/>
</dbReference>
<feature type="domain" description="SLH" evidence="2">
    <location>
        <begin position="182"/>
        <end position="245"/>
    </location>
</feature>
<evidence type="ECO:0000259" key="2">
    <source>
        <dbReference type="PROSITE" id="PS51272"/>
    </source>
</evidence>
<dbReference type="AlphaFoldDB" id="A0A168M887"/>
<reference evidence="3 4" key="1">
    <citation type="submission" date="2016-03" db="EMBL/GenBank/DDBJ databases">
        <title>Draft genome sequence of Paenibacillus glacialis DSM 22343.</title>
        <authorList>
            <person name="Shin S.-K."/>
            <person name="Yi H."/>
        </authorList>
    </citation>
    <scope>NUCLEOTIDE SEQUENCE [LARGE SCALE GENOMIC DNA]</scope>
    <source>
        <strain evidence="3 4">DSM 22343</strain>
    </source>
</reference>
<name>A0A168M887_9BACL</name>
<keyword evidence="4" id="KW-1185">Reference proteome</keyword>
<comment type="caution">
    <text evidence="3">The sequence shown here is derived from an EMBL/GenBank/DDBJ whole genome shotgun (WGS) entry which is preliminary data.</text>
</comment>
<proteinExistence type="predicted"/>
<feature type="chain" id="PRO_5007898918" evidence="1">
    <location>
        <begin position="34"/>
        <end position="908"/>
    </location>
</feature>
<dbReference type="PROSITE" id="PS51272">
    <property type="entry name" value="SLH"/>
    <property type="match status" value="2"/>
</dbReference>
<dbReference type="RefSeq" id="WP_068530627.1">
    <property type="nucleotide sequence ID" value="NZ_LVJH01000007.1"/>
</dbReference>
<accession>A0A168M887</accession>
<dbReference type="Proteomes" id="UP000076967">
    <property type="component" value="Unassembled WGS sequence"/>
</dbReference>
<dbReference type="STRING" id="494026.PGLA_06750"/>
<evidence type="ECO:0000313" key="3">
    <source>
        <dbReference type="EMBL" id="OAB44354.1"/>
    </source>
</evidence>
<dbReference type="InterPro" id="IPR001119">
    <property type="entry name" value="SLH_dom"/>
</dbReference>
<gene>
    <name evidence="3" type="ORF">PGLA_06750</name>
</gene>
<evidence type="ECO:0000313" key="4">
    <source>
        <dbReference type="Proteomes" id="UP000076967"/>
    </source>
</evidence>
<dbReference type="EMBL" id="LVJH01000007">
    <property type="protein sequence ID" value="OAB44354.1"/>
    <property type="molecule type" value="Genomic_DNA"/>
</dbReference>
<evidence type="ECO:0000256" key="1">
    <source>
        <dbReference type="SAM" id="SignalP"/>
    </source>
</evidence>
<feature type="domain" description="SLH" evidence="2">
    <location>
        <begin position="47"/>
        <end position="109"/>
    </location>
</feature>